<comment type="caution">
    <text evidence="2">The sequence shown here is derived from an EMBL/GenBank/DDBJ whole genome shotgun (WGS) entry which is preliminary data.</text>
</comment>
<evidence type="ECO:0000313" key="3">
    <source>
        <dbReference type="Proteomes" id="UP001364890"/>
    </source>
</evidence>
<dbReference type="Proteomes" id="UP001364890">
    <property type="component" value="Unassembled WGS sequence"/>
</dbReference>
<dbReference type="PROSITE" id="PS50965">
    <property type="entry name" value="NERD"/>
    <property type="match status" value="1"/>
</dbReference>
<dbReference type="Pfam" id="PF08378">
    <property type="entry name" value="NERD"/>
    <property type="match status" value="1"/>
</dbReference>
<dbReference type="InterPro" id="IPR011528">
    <property type="entry name" value="NERD"/>
</dbReference>
<evidence type="ECO:0000313" key="2">
    <source>
        <dbReference type="EMBL" id="MEI4770377.1"/>
    </source>
</evidence>
<feature type="domain" description="NERD" evidence="1">
    <location>
        <begin position="43"/>
        <end position="161"/>
    </location>
</feature>
<name>A0ABU8F5T3_9BACI</name>
<dbReference type="EMBL" id="JBAWSY010000008">
    <property type="protein sequence ID" value="MEI4770377.1"/>
    <property type="molecule type" value="Genomic_DNA"/>
</dbReference>
<reference evidence="2 3" key="1">
    <citation type="submission" date="2024-01" db="EMBL/GenBank/DDBJ databases">
        <title>Seven novel Bacillus-like species.</title>
        <authorList>
            <person name="Liu G."/>
        </authorList>
    </citation>
    <scope>NUCLEOTIDE SEQUENCE [LARGE SCALE GENOMIC DNA]</scope>
    <source>
        <strain evidence="2 3">FJAT-51614</strain>
    </source>
</reference>
<accession>A0ABU8F5T3</accession>
<sequence length="314" mass="36336">MVISIISRTPSLSQITLTRLLIRLHASHPKRKEISEQSNKIEAGFAGEQLVDRSILEIEFPKDLCIFPDLQLKIHEHLFIQLDTLIITRKYFLIIEVKNMVGTITFQKHQEQVIRSLDGVSTAFECPIIQTNRHIYSLERLGIPLPIFKGIVYSSNRVILENVPPDEPIFFRKNLPMFIQSLNKKEDLVNTIQFKKIINNIQSRQVVFQRKALCDQWKINPSTLIKGLFCKNCSTVLSKLTNKTWKCTQCEAVDLNPIKHNIDDYFLLIKDSISTAECKDFFGLSSSHEAYYMLKKCNLISVNHGKRTVYRKKV</sequence>
<keyword evidence="3" id="KW-1185">Reference proteome</keyword>
<dbReference type="RefSeq" id="WP_336497938.1">
    <property type="nucleotide sequence ID" value="NZ_JBAWSY010000008.1"/>
</dbReference>
<evidence type="ECO:0000259" key="1">
    <source>
        <dbReference type="PROSITE" id="PS50965"/>
    </source>
</evidence>
<organism evidence="2 3">
    <name type="scientific">Psychrobacillus mangrovi</name>
    <dbReference type="NCBI Taxonomy" id="3117745"/>
    <lineage>
        <taxon>Bacteria</taxon>
        <taxon>Bacillati</taxon>
        <taxon>Bacillota</taxon>
        <taxon>Bacilli</taxon>
        <taxon>Bacillales</taxon>
        <taxon>Bacillaceae</taxon>
        <taxon>Psychrobacillus</taxon>
    </lineage>
</organism>
<gene>
    <name evidence="2" type="ORF">WAX74_12095</name>
</gene>
<protein>
    <submittedName>
        <fullName evidence="2">Nuclease-related domain-containing protein</fullName>
    </submittedName>
</protein>
<proteinExistence type="predicted"/>